<accession>A0A6N9NM74</accession>
<dbReference type="RefSeq" id="WP_160633177.1">
    <property type="nucleotide sequence ID" value="NZ_WWNE01000007.1"/>
</dbReference>
<dbReference type="GO" id="GO:0005886">
    <property type="term" value="C:plasma membrane"/>
    <property type="evidence" value="ECO:0007669"/>
    <property type="project" value="UniProtKB-SubCell"/>
</dbReference>
<feature type="domain" description="ABC transmembrane type-1" evidence="8">
    <location>
        <begin position="235"/>
        <end position="452"/>
    </location>
</feature>
<feature type="transmembrane region" description="Helical" evidence="7">
    <location>
        <begin position="237"/>
        <end position="259"/>
    </location>
</feature>
<evidence type="ECO:0000313" key="10">
    <source>
        <dbReference type="Proteomes" id="UP000470771"/>
    </source>
</evidence>
<dbReference type="PANTHER" id="PTHR30465:SF0">
    <property type="entry name" value="OLIGOPEPTIDE TRANSPORT SYSTEM PERMEASE PROTEIN APPB"/>
    <property type="match status" value="1"/>
</dbReference>
<dbReference type="PANTHER" id="PTHR30465">
    <property type="entry name" value="INNER MEMBRANE ABC TRANSPORTER"/>
    <property type="match status" value="1"/>
</dbReference>
<keyword evidence="2 7" id="KW-0813">Transport</keyword>
<comment type="subcellular location">
    <subcellularLocation>
        <location evidence="1 7">Cell membrane</location>
        <topology evidence="1 7">Multi-pass membrane protein</topology>
    </subcellularLocation>
</comment>
<feature type="transmembrane region" description="Helical" evidence="7">
    <location>
        <begin position="9"/>
        <end position="28"/>
    </location>
</feature>
<evidence type="ECO:0000313" key="9">
    <source>
        <dbReference type="EMBL" id="NBG66217.1"/>
    </source>
</evidence>
<organism evidence="9 10">
    <name type="scientific">Acidiluteibacter ferrifornacis</name>
    <dbReference type="NCBI Taxonomy" id="2692424"/>
    <lineage>
        <taxon>Bacteria</taxon>
        <taxon>Pseudomonadati</taxon>
        <taxon>Bacteroidota</taxon>
        <taxon>Flavobacteriia</taxon>
        <taxon>Flavobacteriales</taxon>
        <taxon>Cryomorphaceae</taxon>
        <taxon>Acidiluteibacter</taxon>
    </lineage>
</organism>
<sequence>MLHYTLKRILLAIPTFVGISLVVFFISINTPGDPIQMIIGERTFDLENDVSRANIETKISEVRTYFHLDLPPFYFTITDQTQSDTLHRIPDHQMKKHLSKLAFENGNWKNVNEYHKSINRLTSEAYADQTSSKNKVLHLIEELKKQQTTEELMHLLASFKLVSSNENLIFAYKILEYSILQLNAHTDISARYVPQFIWNGAENQYRYWMADFFSGDFGTSYKDRKPVGHKIGTALKWTVLISILSIILSYSIGIPLGVYSAKHQNSPMERLLSTFLFSIHSIPSFWLASLLIIFFASYEYFPIFPSYGLGDWNENSSGLVSFLDLIYHLFLPIVCWSYSSIAYISEQTKRSMLNELSADYIRTGRAKGLTENQLYWKHALKNASFPLITQIGNLFPALISGSFIIEYIFAIPGVGKLLLDSIALRDYPVVFSILMISAVLILIGTLISDLLYLKMDQRVSYSKQWAS</sequence>
<dbReference type="GO" id="GO:0055085">
    <property type="term" value="P:transmembrane transport"/>
    <property type="evidence" value="ECO:0007669"/>
    <property type="project" value="InterPro"/>
</dbReference>
<dbReference type="EMBL" id="WWNE01000007">
    <property type="protein sequence ID" value="NBG66217.1"/>
    <property type="molecule type" value="Genomic_DNA"/>
</dbReference>
<feature type="transmembrane region" description="Helical" evidence="7">
    <location>
        <begin position="271"/>
        <end position="296"/>
    </location>
</feature>
<protein>
    <submittedName>
        <fullName evidence="9">ABC transporter permease subunit</fullName>
    </submittedName>
</protein>
<feature type="transmembrane region" description="Helical" evidence="7">
    <location>
        <begin position="325"/>
        <end position="344"/>
    </location>
</feature>
<proteinExistence type="inferred from homology"/>
<dbReference type="InterPro" id="IPR035906">
    <property type="entry name" value="MetI-like_sf"/>
</dbReference>
<keyword evidence="5 7" id="KW-1133">Transmembrane helix</keyword>
<evidence type="ECO:0000256" key="2">
    <source>
        <dbReference type="ARBA" id="ARBA00022448"/>
    </source>
</evidence>
<comment type="similarity">
    <text evidence="7">Belongs to the binding-protein-dependent transport system permease family.</text>
</comment>
<evidence type="ECO:0000256" key="7">
    <source>
        <dbReference type="RuleBase" id="RU363032"/>
    </source>
</evidence>
<name>A0A6N9NM74_9FLAO</name>
<evidence type="ECO:0000259" key="8">
    <source>
        <dbReference type="PROSITE" id="PS50928"/>
    </source>
</evidence>
<dbReference type="SUPFAM" id="SSF161098">
    <property type="entry name" value="MetI-like"/>
    <property type="match status" value="1"/>
</dbReference>
<comment type="caution">
    <text evidence="9">The sequence shown here is derived from an EMBL/GenBank/DDBJ whole genome shotgun (WGS) entry which is preliminary data.</text>
</comment>
<gene>
    <name evidence="9" type="ORF">GQN54_08820</name>
</gene>
<evidence type="ECO:0000256" key="1">
    <source>
        <dbReference type="ARBA" id="ARBA00004651"/>
    </source>
</evidence>
<keyword evidence="10" id="KW-1185">Reference proteome</keyword>
<dbReference type="AlphaFoldDB" id="A0A6N9NM74"/>
<evidence type="ECO:0000256" key="3">
    <source>
        <dbReference type="ARBA" id="ARBA00022475"/>
    </source>
</evidence>
<dbReference type="Proteomes" id="UP000470771">
    <property type="component" value="Unassembled WGS sequence"/>
</dbReference>
<evidence type="ECO:0000256" key="6">
    <source>
        <dbReference type="ARBA" id="ARBA00023136"/>
    </source>
</evidence>
<feature type="transmembrane region" description="Helical" evidence="7">
    <location>
        <begin position="429"/>
        <end position="453"/>
    </location>
</feature>
<keyword evidence="4 7" id="KW-0812">Transmembrane</keyword>
<reference evidence="9 10" key="1">
    <citation type="submission" date="2019-12" db="EMBL/GenBank/DDBJ databases">
        <authorList>
            <person name="Zhao J."/>
        </authorList>
    </citation>
    <scope>NUCLEOTIDE SEQUENCE [LARGE SCALE GENOMIC DNA]</scope>
    <source>
        <strain evidence="9 10">S-15</strain>
    </source>
</reference>
<evidence type="ECO:0000256" key="4">
    <source>
        <dbReference type="ARBA" id="ARBA00022692"/>
    </source>
</evidence>
<dbReference type="Pfam" id="PF00528">
    <property type="entry name" value="BPD_transp_1"/>
    <property type="match status" value="1"/>
</dbReference>
<evidence type="ECO:0000256" key="5">
    <source>
        <dbReference type="ARBA" id="ARBA00022989"/>
    </source>
</evidence>
<dbReference type="CDD" id="cd06261">
    <property type="entry name" value="TM_PBP2"/>
    <property type="match status" value="1"/>
</dbReference>
<keyword evidence="3" id="KW-1003">Cell membrane</keyword>
<feature type="transmembrane region" description="Helical" evidence="7">
    <location>
        <begin position="387"/>
        <end position="409"/>
    </location>
</feature>
<keyword evidence="6 7" id="KW-0472">Membrane</keyword>
<dbReference type="Gene3D" id="1.10.3720.10">
    <property type="entry name" value="MetI-like"/>
    <property type="match status" value="1"/>
</dbReference>
<dbReference type="InterPro" id="IPR000515">
    <property type="entry name" value="MetI-like"/>
</dbReference>
<dbReference type="PROSITE" id="PS50928">
    <property type="entry name" value="ABC_TM1"/>
    <property type="match status" value="1"/>
</dbReference>